<dbReference type="AlphaFoldDB" id="A0AAV4TWN8"/>
<gene>
    <name evidence="1" type="ORF">CEXT_156501</name>
</gene>
<reference evidence="1 2" key="1">
    <citation type="submission" date="2021-06" db="EMBL/GenBank/DDBJ databases">
        <title>Caerostris extrusa draft genome.</title>
        <authorList>
            <person name="Kono N."/>
            <person name="Arakawa K."/>
        </authorList>
    </citation>
    <scope>NUCLEOTIDE SEQUENCE [LARGE SCALE GENOMIC DNA]</scope>
</reference>
<organism evidence="1 2">
    <name type="scientific">Caerostris extrusa</name>
    <name type="common">Bark spider</name>
    <name type="synonym">Caerostris bankana</name>
    <dbReference type="NCBI Taxonomy" id="172846"/>
    <lineage>
        <taxon>Eukaryota</taxon>
        <taxon>Metazoa</taxon>
        <taxon>Ecdysozoa</taxon>
        <taxon>Arthropoda</taxon>
        <taxon>Chelicerata</taxon>
        <taxon>Arachnida</taxon>
        <taxon>Araneae</taxon>
        <taxon>Araneomorphae</taxon>
        <taxon>Entelegynae</taxon>
        <taxon>Araneoidea</taxon>
        <taxon>Araneidae</taxon>
        <taxon>Caerostris</taxon>
    </lineage>
</organism>
<name>A0AAV4TWN8_CAEEX</name>
<protein>
    <submittedName>
        <fullName evidence="1">Uncharacterized protein</fullName>
    </submittedName>
</protein>
<evidence type="ECO:0000313" key="2">
    <source>
        <dbReference type="Proteomes" id="UP001054945"/>
    </source>
</evidence>
<comment type="caution">
    <text evidence="1">The sequence shown here is derived from an EMBL/GenBank/DDBJ whole genome shotgun (WGS) entry which is preliminary data.</text>
</comment>
<evidence type="ECO:0000313" key="1">
    <source>
        <dbReference type="EMBL" id="GIY49687.1"/>
    </source>
</evidence>
<accession>A0AAV4TWN8</accession>
<proteinExistence type="predicted"/>
<sequence>MINYSRKASGYGVGVVQLSNSSIPCSSPFGRGVVARYVSVCDTWGLINMDEAKGLSGGELRYCSRNGVGLFSSCLVWSIGWDGRDPGELKVIRSHLEVTEPEVIRKIEGFSEDTEWLNAAKCNQEKKIPLKGIWKYYFLQKLFLSKKEKRSFLLRTSIQFLMLGRMKAFANQKVPLRRETSFSGSYFSASDLFRNETIKWRKKRPSRTYGTGSHPVRLSEDTEWLDAAKCNQEKKIRLKGIRK</sequence>
<dbReference type="Proteomes" id="UP001054945">
    <property type="component" value="Unassembled WGS sequence"/>
</dbReference>
<dbReference type="EMBL" id="BPLR01011865">
    <property type="protein sequence ID" value="GIY49687.1"/>
    <property type="molecule type" value="Genomic_DNA"/>
</dbReference>
<keyword evidence="2" id="KW-1185">Reference proteome</keyword>